<feature type="compositionally biased region" description="Basic and acidic residues" evidence="2">
    <location>
        <begin position="371"/>
        <end position="393"/>
    </location>
</feature>
<dbReference type="InterPro" id="IPR044855">
    <property type="entry name" value="CoA-Trfase_III_dom3_sf"/>
</dbReference>
<dbReference type="Gene3D" id="3.30.1540.10">
    <property type="entry name" value="formyl-coa transferase, domain 3"/>
    <property type="match status" value="1"/>
</dbReference>
<keyword evidence="4" id="KW-1185">Reference proteome</keyword>
<reference evidence="3" key="1">
    <citation type="submission" date="2022-03" db="EMBL/GenBank/DDBJ databases">
        <authorList>
            <person name="Woo C.Y."/>
        </authorList>
    </citation>
    <scope>NUCLEOTIDE SEQUENCE</scope>
    <source>
        <strain evidence="3">CYS-02</strain>
    </source>
</reference>
<evidence type="ECO:0000256" key="1">
    <source>
        <dbReference type="ARBA" id="ARBA00022679"/>
    </source>
</evidence>
<dbReference type="Gene3D" id="3.40.50.10540">
    <property type="entry name" value="Crotonobetainyl-coa:carnitine coa-transferase, domain 1"/>
    <property type="match status" value="1"/>
</dbReference>
<dbReference type="Pfam" id="PF02515">
    <property type="entry name" value="CoA_transf_3"/>
    <property type="match status" value="1"/>
</dbReference>
<keyword evidence="1 3" id="KW-0808">Transferase</keyword>
<comment type="caution">
    <text evidence="3">The sequence shown here is derived from an EMBL/GenBank/DDBJ whole genome shotgun (WGS) entry which is preliminary data.</text>
</comment>
<dbReference type="PANTHER" id="PTHR48207">
    <property type="entry name" value="SUCCINATE--HYDROXYMETHYLGLUTARATE COA-TRANSFERASE"/>
    <property type="match status" value="1"/>
</dbReference>
<dbReference type="Proteomes" id="UP001139447">
    <property type="component" value="Unassembled WGS sequence"/>
</dbReference>
<evidence type="ECO:0000256" key="2">
    <source>
        <dbReference type="SAM" id="MobiDB-lite"/>
    </source>
</evidence>
<dbReference type="EMBL" id="JALGBI010000001">
    <property type="protein sequence ID" value="MCJ0762570.1"/>
    <property type="molecule type" value="Genomic_DNA"/>
</dbReference>
<sequence length="393" mass="41624">MNRIDLPLAGIKVVEFCHVAAGPFCGMLLADFGAEVIKVEPPDGDTLRQWPPITEGFSENFASLNRGKRSAALDLKKPEDLAVARSLVLDADVLIENNRAGAMERLGLGWEWFRERKPTLIYCSISAYGQSGPRAGEGGFDLTMQAAAGVMSVTGAPDGEPAKCGVPISDFTAGLYAAYTISAALARLRGGGPGARGCHVDVPMFATTLAVGALQTSEYFGTGRNPRRLGSAHPRNAPYQSFACADGWFAIAAGNNKLWQSVCAVTNTPELLEDARFATPALRAAHQAELRELLEAVFAHAGAAEWVERFAAAGVPSAPINHYADALADAQTVHLELVQPMTLPNQVATRTVACPVRLDGAPVAVDTRPPALDEHGAALRGRYRDGGAPREPS</sequence>
<dbReference type="InterPro" id="IPR050483">
    <property type="entry name" value="CoA-transferase_III_domain"/>
</dbReference>
<protein>
    <submittedName>
        <fullName evidence="3">CoA transferase</fullName>
    </submittedName>
</protein>
<dbReference type="RefSeq" id="WP_243304940.1">
    <property type="nucleotide sequence ID" value="NZ_JALGBI010000001.1"/>
</dbReference>
<dbReference type="PANTHER" id="PTHR48207:SF3">
    <property type="entry name" value="SUCCINATE--HYDROXYMETHYLGLUTARATE COA-TRANSFERASE"/>
    <property type="match status" value="1"/>
</dbReference>
<organism evidence="3 4">
    <name type="scientific">Variovorax terrae</name>
    <dbReference type="NCBI Taxonomy" id="2923278"/>
    <lineage>
        <taxon>Bacteria</taxon>
        <taxon>Pseudomonadati</taxon>
        <taxon>Pseudomonadota</taxon>
        <taxon>Betaproteobacteria</taxon>
        <taxon>Burkholderiales</taxon>
        <taxon>Comamonadaceae</taxon>
        <taxon>Variovorax</taxon>
    </lineage>
</organism>
<feature type="region of interest" description="Disordered" evidence="2">
    <location>
        <begin position="367"/>
        <end position="393"/>
    </location>
</feature>
<accession>A0A9X1VTD9</accession>
<evidence type="ECO:0000313" key="4">
    <source>
        <dbReference type="Proteomes" id="UP001139447"/>
    </source>
</evidence>
<dbReference type="AlphaFoldDB" id="A0A9X1VTD9"/>
<name>A0A9X1VTD9_9BURK</name>
<gene>
    <name evidence="3" type="ORF">MMF98_05030</name>
</gene>
<dbReference type="InterPro" id="IPR003673">
    <property type="entry name" value="CoA-Trfase_fam_III"/>
</dbReference>
<evidence type="ECO:0000313" key="3">
    <source>
        <dbReference type="EMBL" id="MCJ0762570.1"/>
    </source>
</evidence>
<dbReference type="GO" id="GO:0008410">
    <property type="term" value="F:CoA-transferase activity"/>
    <property type="evidence" value="ECO:0007669"/>
    <property type="project" value="TreeGrafter"/>
</dbReference>
<dbReference type="SUPFAM" id="SSF89796">
    <property type="entry name" value="CoA-transferase family III (CaiB/BaiF)"/>
    <property type="match status" value="1"/>
</dbReference>
<proteinExistence type="predicted"/>
<dbReference type="InterPro" id="IPR023606">
    <property type="entry name" value="CoA-Trfase_III_dom_1_sf"/>
</dbReference>